<comment type="caution">
    <text evidence="1">The sequence shown here is derived from an EMBL/GenBank/DDBJ whole genome shotgun (WGS) entry which is preliminary data.</text>
</comment>
<evidence type="ECO:0008006" key="3">
    <source>
        <dbReference type="Google" id="ProtNLM"/>
    </source>
</evidence>
<name>A0A177NC94_9GAMM</name>
<dbReference type="Proteomes" id="UP000078476">
    <property type="component" value="Unassembled WGS sequence"/>
</dbReference>
<organism evidence="1 2">
    <name type="scientific">Methylomonas lenta</name>
    <dbReference type="NCBI Taxonomy" id="980561"/>
    <lineage>
        <taxon>Bacteria</taxon>
        <taxon>Pseudomonadati</taxon>
        <taxon>Pseudomonadota</taxon>
        <taxon>Gammaproteobacteria</taxon>
        <taxon>Methylococcales</taxon>
        <taxon>Methylococcaceae</taxon>
        <taxon>Methylomonas</taxon>
    </lineage>
</organism>
<accession>A0A177NC94</accession>
<evidence type="ECO:0000313" key="1">
    <source>
        <dbReference type="EMBL" id="OAI15461.1"/>
    </source>
</evidence>
<evidence type="ECO:0000313" key="2">
    <source>
        <dbReference type="Proteomes" id="UP000078476"/>
    </source>
</evidence>
<dbReference type="STRING" id="980561.A1359_00810"/>
<dbReference type="Pfam" id="PF17278">
    <property type="entry name" value="DUF5343"/>
    <property type="match status" value="1"/>
</dbReference>
<keyword evidence="2" id="KW-1185">Reference proteome</keyword>
<protein>
    <recommendedName>
        <fullName evidence="3">DUF5343 domain-containing protein</fullName>
    </recommendedName>
</protein>
<proteinExistence type="predicted"/>
<dbReference type="EMBL" id="LUUI01000102">
    <property type="protein sequence ID" value="OAI15461.1"/>
    <property type="molecule type" value="Genomic_DNA"/>
</dbReference>
<sequence>MYNHLLCIQVVFTIIEGVNKLALSSSYTQAYGKLEEFFSKIRDGQAPPLFTNQLLKDLGFKSNNHRPYIAIMKALGFLSSDGKPTQRYSDYRDHSKSKLVMGEGLKEAYSDIFLIKENPTQADKSTIEGKFKSYHNVSDTVAKHMTSTFFALLALADLNGQLAATSDGSEKQEEAAESEIQNPVAPQISHLGTGLHYNIQIHLPATKDVEVYNAIFKSLKEHLY</sequence>
<reference evidence="1 2" key="1">
    <citation type="submission" date="2016-03" db="EMBL/GenBank/DDBJ databases">
        <authorList>
            <person name="Ploux O."/>
        </authorList>
    </citation>
    <scope>NUCLEOTIDE SEQUENCE [LARGE SCALE GENOMIC DNA]</scope>
    <source>
        <strain evidence="1 2">R-45370</strain>
    </source>
</reference>
<dbReference type="InterPro" id="IPR035235">
    <property type="entry name" value="DUF5343"/>
</dbReference>
<gene>
    <name evidence="1" type="ORF">A1359_00810</name>
</gene>
<dbReference type="AlphaFoldDB" id="A0A177NC94"/>